<dbReference type="Pfam" id="PF00072">
    <property type="entry name" value="Response_reg"/>
    <property type="match status" value="1"/>
</dbReference>
<dbReference type="InterPro" id="IPR008207">
    <property type="entry name" value="Sig_transdc_His_kin_Hpt_dom"/>
</dbReference>
<dbReference type="Gene3D" id="2.30.30.40">
    <property type="entry name" value="SH3 Domains"/>
    <property type="match status" value="1"/>
</dbReference>
<dbReference type="GO" id="GO:0006935">
    <property type="term" value="P:chemotaxis"/>
    <property type="evidence" value="ECO:0007669"/>
    <property type="project" value="InterPro"/>
</dbReference>
<evidence type="ECO:0000259" key="8">
    <source>
        <dbReference type="PROSITE" id="PS50110"/>
    </source>
</evidence>
<dbReference type="PROSITE" id="PS50851">
    <property type="entry name" value="CHEW"/>
    <property type="match status" value="1"/>
</dbReference>
<dbReference type="InterPro" id="IPR011006">
    <property type="entry name" value="CheY-like_superfamily"/>
</dbReference>
<dbReference type="InterPro" id="IPR036890">
    <property type="entry name" value="HATPase_C_sf"/>
</dbReference>
<dbReference type="InterPro" id="IPR003594">
    <property type="entry name" value="HATPase_dom"/>
</dbReference>
<dbReference type="InterPro" id="IPR002545">
    <property type="entry name" value="CheW-lke_dom"/>
</dbReference>
<evidence type="ECO:0000256" key="5">
    <source>
        <dbReference type="ARBA" id="ARBA00022777"/>
    </source>
</evidence>
<dbReference type="Pfam" id="PF02518">
    <property type="entry name" value="HATPase_c"/>
    <property type="match status" value="1"/>
</dbReference>
<accession>A0A3B1B4Y5</accession>
<dbReference type="InterPro" id="IPR036641">
    <property type="entry name" value="HPT_dom_sf"/>
</dbReference>
<evidence type="ECO:0000256" key="3">
    <source>
        <dbReference type="ARBA" id="ARBA00022553"/>
    </source>
</evidence>
<dbReference type="SMART" id="SM00448">
    <property type="entry name" value="REC"/>
    <property type="match status" value="1"/>
</dbReference>
<dbReference type="EC" id="2.7.13.3" evidence="2"/>
<feature type="domain" description="HPt" evidence="10">
    <location>
        <begin position="3"/>
        <end position="114"/>
    </location>
</feature>
<dbReference type="SUPFAM" id="SSF50341">
    <property type="entry name" value="CheW-like"/>
    <property type="match status" value="1"/>
</dbReference>
<dbReference type="InterPro" id="IPR001789">
    <property type="entry name" value="Sig_transdc_resp-reg_receiver"/>
</dbReference>
<feature type="domain" description="CheW-like" evidence="9">
    <location>
        <begin position="643"/>
        <end position="777"/>
    </location>
</feature>
<feature type="region of interest" description="Disordered" evidence="6">
    <location>
        <begin position="141"/>
        <end position="165"/>
    </location>
</feature>
<dbReference type="Pfam" id="PF01584">
    <property type="entry name" value="CheW"/>
    <property type="match status" value="1"/>
</dbReference>
<keyword evidence="5 11" id="KW-0418">Kinase</keyword>
<gene>
    <name evidence="11" type="ORF">MNBD_GAMMA22-1146</name>
</gene>
<feature type="domain" description="Histidine kinase" evidence="7">
    <location>
        <begin position="389"/>
        <end position="641"/>
    </location>
</feature>
<dbReference type="PANTHER" id="PTHR43395:SF1">
    <property type="entry name" value="CHEMOTAXIS PROTEIN CHEA"/>
    <property type="match status" value="1"/>
</dbReference>
<dbReference type="SUPFAM" id="SSF52172">
    <property type="entry name" value="CheY-like"/>
    <property type="match status" value="1"/>
</dbReference>
<dbReference type="SUPFAM" id="SSF55874">
    <property type="entry name" value="ATPase domain of HSP90 chaperone/DNA topoisomerase II/histidine kinase"/>
    <property type="match status" value="1"/>
</dbReference>
<evidence type="ECO:0000256" key="1">
    <source>
        <dbReference type="ARBA" id="ARBA00000085"/>
    </source>
</evidence>
<dbReference type="EMBL" id="UOFS01000042">
    <property type="protein sequence ID" value="VAX00137.1"/>
    <property type="molecule type" value="Genomic_DNA"/>
</dbReference>
<dbReference type="InterPro" id="IPR036061">
    <property type="entry name" value="CheW-like_dom_sf"/>
</dbReference>
<dbReference type="InterPro" id="IPR005467">
    <property type="entry name" value="His_kinase_dom"/>
</dbReference>
<dbReference type="InterPro" id="IPR051315">
    <property type="entry name" value="Bact_Chemotaxis_CheA"/>
</dbReference>
<dbReference type="InterPro" id="IPR004358">
    <property type="entry name" value="Sig_transdc_His_kin-like_C"/>
</dbReference>
<evidence type="ECO:0000256" key="2">
    <source>
        <dbReference type="ARBA" id="ARBA00012438"/>
    </source>
</evidence>
<evidence type="ECO:0000259" key="9">
    <source>
        <dbReference type="PROSITE" id="PS50851"/>
    </source>
</evidence>
<dbReference type="Gene3D" id="1.20.120.160">
    <property type="entry name" value="HPT domain"/>
    <property type="match status" value="2"/>
</dbReference>
<dbReference type="PANTHER" id="PTHR43395">
    <property type="entry name" value="SENSOR HISTIDINE KINASE CHEA"/>
    <property type="match status" value="1"/>
</dbReference>
<dbReference type="FunFam" id="3.30.565.10:FF:000016">
    <property type="entry name" value="Chemotaxis protein CheA, putative"/>
    <property type="match status" value="1"/>
</dbReference>
<feature type="compositionally biased region" description="Basic and acidic residues" evidence="6">
    <location>
        <begin position="150"/>
        <end position="160"/>
    </location>
</feature>
<protein>
    <recommendedName>
        <fullName evidence="2">histidine kinase</fullName>
        <ecNumber evidence="2">2.7.13.3</ecNumber>
    </recommendedName>
</protein>
<dbReference type="SMART" id="SM00073">
    <property type="entry name" value="HPT"/>
    <property type="match status" value="2"/>
</dbReference>
<evidence type="ECO:0000259" key="10">
    <source>
        <dbReference type="PROSITE" id="PS50894"/>
    </source>
</evidence>
<sequence>MSHSRKNNVMLELFCVEAQHKLTVLSACLLELRKNSSDSEQLKKSNAALVAIKGASKIASLTQVFELTKAMENVLTAALKDKVELLQDTITNLESAIELILSLITAADDGIEPWLKEKSHFFVDKTALFEKIISEKNKLKKKNTKNGKKKINESKNEQTKNKKNKKETLADVSMLELFRLESEAQTETLSTTLLELESNPEDSDLLEGLMRAAHSVKGAARMVGLESSVSISHLMEDIFVAAQEGKFILEPDDMDILLASVDMLSNMAKATADNYDDWLQLQSQALQELKEALSNILEQKPRIKLSYLAAELSENLNIEKNTNISIDNNTDFSTVKSEKNSVDNVVRVSAESLNRLQGLAGESLVESRWLGSYSESLVHIKKRQVELVSLVDHLREKLFDINANETVLNIVHDVQSKSNECRDMLISSISDLESFDSRSSNLSNRLHRDVLQARMRPFSDGVQGFQRLVRELSRSLNKDIKLDIRGMNTQVDRDILDKLQAPLNHMIRNAVDHGIELPEERLALGKPAQGIIRLDAMHLAGMLSIIVKDDGRGIDLKALRKKIIEKNMVNKNMADSLSDHELLDFMFLPNFSTRDNVTEISGRGVGLDVVHKVVQELRGQIRSNTELGKGIKFQFQLPLTLSVIRALVVDIAGEPYAYPLARIDQTIKIDKSSIESMEGRQYFTYGSQHIGLISATQILEKKSQESLSDEISIVILSDRLNKYGIVVDKFMGERNLVVHSLDPRLGKIQDISSASLDENGDPLLIFDVDDLFRSIDLLLSGGRLKGLSKSTQQEHNISINKKVLVVDDSITVREVERNLLQSKGYVVEVAVDGMDGWNAARTSQYDLIVSDIDMPRMNGFEFVEMLKKDDRLKSIPVIIVSYKDREQDRMRGLEVGADYYLTKGSFHDDTLVEAVIDLIGEP</sequence>
<dbReference type="SMART" id="SM00387">
    <property type="entry name" value="HATPase_c"/>
    <property type="match status" value="1"/>
</dbReference>
<comment type="catalytic activity">
    <reaction evidence="1">
        <text>ATP + protein L-histidine = ADP + protein N-phospho-L-histidine.</text>
        <dbReference type="EC" id="2.7.13.3"/>
    </reaction>
</comment>
<dbReference type="CDD" id="cd00088">
    <property type="entry name" value="HPT"/>
    <property type="match status" value="1"/>
</dbReference>
<evidence type="ECO:0000256" key="6">
    <source>
        <dbReference type="SAM" id="MobiDB-lite"/>
    </source>
</evidence>
<keyword evidence="3" id="KW-0597">Phosphoprotein</keyword>
<evidence type="ECO:0000256" key="4">
    <source>
        <dbReference type="ARBA" id="ARBA00022679"/>
    </source>
</evidence>
<feature type="domain" description="Response regulatory" evidence="8">
    <location>
        <begin position="802"/>
        <end position="918"/>
    </location>
</feature>
<name>A0A3B1B4Y5_9ZZZZ</name>
<dbReference type="Gene3D" id="3.40.50.2300">
    <property type="match status" value="1"/>
</dbReference>
<dbReference type="PROSITE" id="PS50110">
    <property type="entry name" value="RESPONSE_REGULATORY"/>
    <property type="match status" value="1"/>
</dbReference>
<dbReference type="GO" id="GO:0000160">
    <property type="term" value="P:phosphorelay signal transduction system"/>
    <property type="evidence" value="ECO:0007669"/>
    <property type="project" value="InterPro"/>
</dbReference>
<evidence type="ECO:0000259" key="7">
    <source>
        <dbReference type="PROSITE" id="PS50109"/>
    </source>
</evidence>
<reference evidence="11" key="1">
    <citation type="submission" date="2018-06" db="EMBL/GenBank/DDBJ databases">
        <authorList>
            <person name="Zhirakovskaya E."/>
        </authorList>
    </citation>
    <scope>NUCLEOTIDE SEQUENCE</scope>
</reference>
<organism evidence="11">
    <name type="scientific">hydrothermal vent metagenome</name>
    <dbReference type="NCBI Taxonomy" id="652676"/>
    <lineage>
        <taxon>unclassified sequences</taxon>
        <taxon>metagenomes</taxon>
        <taxon>ecological metagenomes</taxon>
    </lineage>
</organism>
<dbReference type="GO" id="GO:0004673">
    <property type="term" value="F:protein histidine kinase activity"/>
    <property type="evidence" value="ECO:0007669"/>
    <property type="project" value="UniProtKB-EC"/>
</dbReference>
<feature type="domain" description="HPt" evidence="10">
    <location>
        <begin position="167"/>
        <end position="271"/>
    </location>
</feature>
<dbReference type="SMART" id="SM00260">
    <property type="entry name" value="CheW"/>
    <property type="match status" value="1"/>
</dbReference>
<dbReference type="AlphaFoldDB" id="A0A3B1B4Y5"/>
<keyword evidence="4" id="KW-0808">Transferase</keyword>
<dbReference type="PRINTS" id="PR00344">
    <property type="entry name" value="BCTRLSENSOR"/>
</dbReference>
<evidence type="ECO:0000313" key="11">
    <source>
        <dbReference type="EMBL" id="VAX00137.1"/>
    </source>
</evidence>
<dbReference type="PROSITE" id="PS50894">
    <property type="entry name" value="HPT"/>
    <property type="match status" value="2"/>
</dbReference>
<dbReference type="SUPFAM" id="SSF47226">
    <property type="entry name" value="Histidine-containing phosphotransfer domain, HPT domain"/>
    <property type="match status" value="2"/>
</dbReference>
<dbReference type="Gene3D" id="3.30.565.10">
    <property type="entry name" value="Histidine kinase-like ATPase, C-terminal domain"/>
    <property type="match status" value="1"/>
</dbReference>
<proteinExistence type="predicted"/>
<dbReference type="PROSITE" id="PS50109">
    <property type="entry name" value="HIS_KIN"/>
    <property type="match status" value="1"/>
</dbReference>
<dbReference type="Pfam" id="PF01627">
    <property type="entry name" value="Hpt"/>
    <property type="match status" value="1"/>
</dbReference>